<feature type="compositionally biased region" description="Low complexity" evidence="1">
    <location>
        <begin position="452"/>
        <end position="474"/>
    </location>
</feature>
<dbReference type="GO" id="GO:0043021">
    <property type="term" value="F:ribonucleoprotein complex binding"/>
    <property type="evidence" value="ECO:0007669"/>
    <property type="project" value="TreeGrafter"/>
</dbReference>
<feature type="compositionally biased region" description="Pro residues" evidence="1">
    <location>
        <begin position="547"/>
        <end position="558"/>
    </location>
</feature>
<dbReference type="STRING" id="282301.A0A267DWQ1"/>
<feature type="compositionally biased region" description="Basic residues" evidence="1">
    <location>
        <begin position="322"/>
        <end position="342"/>
    </location>
</feature>
<dbReference type="GO" id="GO:0035368">
    <property type="term" value="F:selenocysteine insertion sequence binding"/>
    <property type="evidence" value="ECO:0007669"/>
    <property type="project" value="InterPro"/>
</dbReference>
<gene>
    <name evidence="3" type="ORF">BOX15_Mlig029586g1</name>
</gene>
<accession>A0A267DWQ1</accession>
<evidence type="ECO:0000259" key="2">
    <source>
        <dbReference type="Pfam" id="PF01248"/>
    </source>
</evidence>
<organism evidence="3 4">
    <name type="scientific">Macrostomum lignano</name>
    <dbReference type="NCBI Taxonomy" id="282301"/>
    <lineage>
        <taxon>Eukaryota</taxon>
        <taxon>Metazoa</taxon>
        <taxon>Spiralia</taxon>
        <taxon>Lophotrochozoa</taxon>
        <taxon>Platyhelminthes</taxon>
        <taxon>Rhabditophora</taxon>
        <taxon>Macrostomorpha</taxon>
        <taxon>Macrostomida</taxon>
        <taxon>Macrostomidae</taxon>
        <taxon>Macrostomum</taxon>
    </lineage>
</organism>
<feature type="compositionally biased region" description="Polar residues" evidence="1">
    <location>
        <begin position="392"/>
        <end position="418"/>
    </location>
</feature>
<dbReference type="InterPro" id="IPR004038">
    <property type="entry name" value="Ribosomal_eL8/eL30/eS12/Gad45"/>
</dbReference>
<dbReference type="EMBL" id="NIVC01003167">
    <property type="protein sequence ID" value="PAA52902.1"/>
    <property type="molecule type" value="Genomic_DNA"/>
</dbReference>
<evidence type="ECO:0000256" key="1">
    <source>
        <dbReference type="SAM" id="MobiDB-lite"/>
    </source>
</evidence>
<evidence type="ECO:0000313" key="4">
    <source>
        <dbReference type="Proteomes" id="UP000215902"/>
    </source>
</evidence>
<reference evidence="3 4" key="1">
    <citation type="submission" date="2017-06" db="EMBL/GenBank/DDBJ databases">
        <title>A platform for efficient transgenesis in Macrostomum lignano, a flatworm model organism for stem cell research.</title>
        <authorList>
            <person name="Berezikov E."/>
        </authorList>
    </citation>
    <scope>NUCLEOTIDE SEQUENCE [LARGE SCALE GENOMIC DNA]</scope>
    <source>
        <strain evidence="3">DV1</strain>
        <tissue evidence="3">Whole organism</tissue>
    </source>
</reference>
<feature type="compositionally biased region" description="Pro residues" evidence="1">
    <location>
        <begin position="101"/>
        <end position="115"/>
    </location>
</feature>
<evidence type="ECO:0000313" key="3">
    <source>
        <dbReference type="EMBL" id="PAA52902.1"/>
    </source>
</evidence>
<dbReference type="GO" id="GO:1990904">
    <property type="term" value="C:ribonucleoprotein complex"/>
    <property type="evidence" value="ECO:0007669"/>
    <property type="project" value="TreeGrafter"/>
</dbReference>
<dbReference type="GO" id="GO:0005739">
    <property type="term" value="C:mitochondrion"/>
    <property type="evidence" value="ECO:0007669"/>
    <property type="project" value="TreeGrafter"/>
</dbReference>
<feature type="compositionally biased region" description="Low complexity" evidence="1">
    <location>
        <begin position="361"/>
        <end position="377"/>
    </location>
</feature>
<dbReference type="InterPro" id="IPR040051">
    <property type="entry name" value="SECISBP2"/>
</dbReference>
<dbReference type="Proteomes" id="UP000215902">
    <property type="component" value="Unassembled WGS sequence"/>
</dbReference>
<dbReference type="Gene3D" id="3.30.1330.30">
    <property type="match status" value="1"/>
</dbReference>
<dbReference type="InterPro" id="IPR029064">
    <property type="entry name" value="Ribosomal_eL30-like_sf"/>
</dbReference>
<dbReference type="GO" id="GO:0003730">
    <property type="term" value="F:mRNA 3'-UTR binding"/>
    <property type="evidence" value="ECO:0007669"/>
    <property type="project" value="TreeGrafter"/>
</dbReference>
<keyword evidence="4" id="KW-1185">Reference proteome</keyword>
<feature type="region of interest" description="Disordered" evidence="1">
    <location>
        <begin position="825"/>
        <end position="853"/>
    </location>
</feature>
<feature type="compositionally biased region" description="Polar residues" evidence="1">
    <location>
        <begin position="753"/>
        <end position="774"/>
    </location>
</feature>
<dbReference type="GO" id="GO:0001514">
    <property type="term" value="P:selenocysteine incorporation"/>
    <property type="evidence" value="ECO:0007669"/>
    <property type="project" value="UniProtKB-ARBA"/>
</dbReference>
<dbReference type="AlphaFoldDB" id="A0A267DWQ1"/>
<feature type="region of interest" description="Disordered" evidence="1">
    <location>
        <begin position="101"/>
        <end position="423"/>
    </location>
</feature>
<dbReference type="PANTHER" id="PTHR13284:SF4">
    <property type="entry name" value="C2H2-TYPE DOMAIN-CONTAINING PROTEIN"/>
    <property type="match status" value="1"/>
</dbReference>
<feature type="region of interest" description="Disordered" evidence="1">
    <location>
        <begin position="449"/>
        <end position="496"/>
    </location>
</feature>
<proteinExistence type="predicted"/>
<comment type="caution">
    <text evidence="3">The sequence shown here is derived from an EMBL/GenBank/DDBJ whole genome shotgun (WGS) entry which is preliminary data.</text>
</comment>
<dbReference type="FunFam" id="3.30.1330.30:FF:000004">
    <property type="entry name" value="selenocysteine insertion sequence-binding protein 2"/>
    <property type="match status" value="1"/>
</dbReference>
<dbReference type="PANTHER" id="PTHR13284">
    <property type="entry name" value="GH01354P"/>
    <property type="match status" value="1"/>
</dbReference>
<feature type="compositionally biased region" description="Gly residues" evidence="1">
    <location>
        <begin position="223"/>
        <end position="232"/>
    </location>
</feature>
<feature type="domain" description="Ribosomal protein eL8/eL30/eS12/Gadd45" evidence="2">
    <location>
        <begin position="604"/>
        <end position="692"/>
    </location>
</feature>
<dbReference type="Pfam" id="PF01248">
    <property type="entry name" value="Ribosomal_L7Ae"/>
    <property type="match status" value="1"/>
</dbReference>
<sequence length="853" mass="89764">MPKAKGLNINATPFEPGATPTATVNALPSLNYSYVHGQGPVSNSTIPGNPPAPGIYFRPPDPYNGPMCQYASPDQQPTPVPSMPVFYYGPNYSVLPQPPPPYQWPVGPPPAPPSRQPSSSAASTHRRHANHGYRAGRSNSSSVLKVLTSTSSAAPATVVSKATTTTAVSSSISQQSTGSVTRVCNANSTTNSSTNAAAVVKPRNAEPQLQLGSAEDFPALSSGAGGGGGGVSVAGSQPAGVKFGPAQLHKNLDANSDSAQSRTLSYSAAIRQPRPPPAAAPQLQPSNSFSTSTPSQPPAGKVSTDAKEHNEPAEANSNKIQLKQKKSRSNRRSKKKRSKKKSGLQDKQQLGADDAGLGEAEQQPEFQLEQEEFPSLQAGRPAPSVTAGSALPPTSTVQQPEACGTSGSKSQPQPQSVGRRQQLNRAARQSLLLSSSLLVVNKAIAAVHQRPAAGPAGKSSGAASSGVGHSSCGAPVRVGKQRERPKAKKKSLTKKIILMERQARRKAATAAAAAADAEEEAADKESTDAENCDAPSPSSVCQSPEAVEPPPPPPPPAPQSKSIHSRRFREYCDQLLMKSVQELSVKVLRDLAFYQARARARDPAKAKQKRRLVMGLREARKHIGLNRIRLVFISPDLERVQAPGGLDDSINQLINLCQQRSVPYVFGLKRREMGRVLRKTVPVSVVAVFDYQGCEANVNALLELVHKARADYETLSRMALECARVDDHSVAKDAIVVANEAATEVAEESVTNQQQQIRPSASHSRNPSDTSNPISEPLSELDSSAPAAAAVASAAPNSQLYGFHSRQSSLGVVVVAQAIDENESGAANDAANSSTAGDKVAKWLSNGTELGDA</sequence>
<feature type="compositionally biased region" description="Polar residues" evidence="1">
    <location>
        <begin position="253"/>
        <end position="266"/>
    </location>
</feature>
<dbReference type="SUPFAM" id="SSF55315">
    <property type="entry name" value="L30e-like"/>
    <property type="match status" value="1"/>
</dbReference>
<feature type="compositionally biased region" description="Polar residues" evidence="1">
    <location>
        <begin position="283"/>
        <end position="294"/>
    </location>
</feature>
<name>A0A267DWQ1_9PLAT</name>
<protein>
    <recommendedName>
        <fullName evidence="2">Ribosomal protein eL8/eL30/eS12/Gadd45 domain-containing protein</fullName>
    </recommendedName>
</protein>
<feature type="compositionally biased region" description="Low complexity" evidence="1">
    <location>
        <begin position="138"/>
        <end position="198"/>
    </location>
</feature>
<feature type="compositionally biased region" description="Basic residues" evidence="1">
    <location>
        <begin position="483"/>
        <end position="493"/>
    </location>
</feature>
<feature type="region of interest" description="Disordered" evidence="1">
    <location>
        <begin position="746"/>
        <end position="782"/>
    </location>
</feature>
<dbReference type="OrthoDB" id="263617at2759"/>
<feature type="region of interest" description="Disordered" evidence="1">
    <location>
        <begin position="509"/>
        <end position="564"/>
    </location>
</feature>